<dbReference type="Gene3D" id="3.20.20.80">
    <property type="entry name" value="Glycosidases"/>
    <property type="match status" value="1"/>
</dbReference>
<reference evidence="12 13" key="1">
    <citation type="submission" date="2020-06" db="EMBL/GenBank/DDBJ databases">
        <title>Dyadobacter sandarakinus sp. nov., isolated from the soil of the Arctic Yellow River Station.</title>
        <authorList>
            <person name="Zhang Y."/>
            <person name="Peng F."/>
        </authorList>
    </citation>
    <scope>NUCLEOTIDE SEQUENCE [LARGE SCALE GENOMIC DNA]</scope>
    <source>
        <strain evidence="12 13">Q3-56</strain>
    </source>
</reference>
<gene>
    <name evidence="10 12" type="primary">glgB</name>
    <name evidence="12" type="ORF">HWI92_00795</name>
</gene>
<protein>
    <recommendedName>
        <fullName evidence="10">1,4-alpha-glucan branching enzyme GlgB</fullName>
        <ecNumber evidence="10">2.4.1.18</ecNumber>
    </recommendedName>
    <alternativeName>
        <fullName evidence="10">1,4-alpha-D-glucan:1,4-alpha-D-glucan 6-glucosyl-transferase</fullName>
    </alternativeName>
    <alternativeName>
        <fullName evidence="10">Alpha-(1-&gt;4)-glucan branching enzyme</fullName>
    </alternativeName>
    <alternativeName>
        <fullName evidence="10">Glycogen branching enzyme</fullName>
        <shortName evidence="10">BE</shortName>
    </alternativeName>
</protein>
<dbReference type="HAMAP" id="MF_00685">
    <property type="entry name" value="GlgB"/>
    <property type="match status" value="1"/>
</dbReference>
<name>A0ABX7I2T9_9BACT</name>
<comment type="similarity">
    <text evidence="4 10">Belongs to the glycosyl hydrolase 13 family. GlgB subfamily.</text>
</comment>
<dbReference type="Gene3D" id="2.60.40.10">
    <property type="entry name" value="Immunoglobulins"/>
    <property type="match status" value="1"/>
</dbReference>
<dbReference type="PIRSF" id="PIRSF000463">
    <property type="entry name" value="GlgB"/>
    <property type="match status" value="1"/>
</dbReference>
<evidence type="ECO:0000256" key="8">
    <source>
        <dbReference type="ARBA" id="ARBA00023056"/>
    </source>
</evidence>
<keyword evidence="9 10" id="KW-0119">Carbohydrate metabolism</keyword>
<dbReference type="Proteomes" id="UP000612680">
    <property type="component" value="Chromosome"/>
</dbReference>
<feature type="active site" description="Nucleophile" evidence="10">
    <location>
        <position position="322"/>
    </location>
</feature>
<dbReference type="Gene3D" id="2.60.40.1180">
    <property type="entry name" value="Golgi alpha-mannosidase II"/>
    <property type="match status" value="1"/>
</dbReference>
<dbReference type="InterPro" id="IPR044143">
    <property type="entry name" value="GlgB_N_E_set_prok"/>
</dbReference>
<keyword evidence="7 10" id="KW-0808">Transferase</keyword>
<feature type="active site" description="Proton donor" evidence="10">
    <location>
        <position position="375"/>
    </location>
</feature>
<dbReference type="SMART" id="SM00642">
    <property type="entry name" value="Aamy"/>
    <property type="match status" value="1"/>
</dbReference>
<comment type="subunit">
    <text evidence="10">Monomer.</text>
</comment>
<dbReference type="NCBIfam" id="NF003811">
    <property type="entry name" value="PRK05402.1"/>
    <property type="match status" value="1"/>
</dbReference>
<keyword evidence="13" id="KW-1185">Reference proteome</keyword>
<sequence>MTDQTVEKSTSENLAMLTDFDTGLFRSGTHYHIYNKLGSHAAEVNGRKGTYFAVWAPNARYVSVVGDFNGWNRDNSPLTARPDHSGIWEGFLPEPQKGAYYKYFIRSLSGYEVEKADPYAVHWETPPHTASVVWDLDFEWSDETWMEQRKATNALKKPISVYEVHLGSWRRKDEEEGRFLTYRELATELPEYCQYMGFTHVELLPVMEHPFYGSWGYQVTGYFAPSSRYGTPQDFMFLINALHQAGIGVILDWVPSHFPTDEHGLGYFDGTHLYEHADPRQGFHPDWKSNIFNFGRNEVRTFLISNAVYWLEKFHIDALRVDAVASMLYLDYSRNEGEWIPNRHGGRENLEAIDFLKTFNEVVHRYFPDVFTVAEESTAWPGVTHPTSEGGLGFDMKWMMGWMHDTLSYFEKDPVYRSYHQGQLTFSLVYAFSEKFTLPLSHDEVVYGKHSLIDKMPGDEWRKFANLRLLYGYMFGHPGAKLLFMGADFAQRHEWRHDFSLDWNENLHPSHNGIQKLLKDLNALYQQNPALYDKNFSPDGFEWIDNQDATNSVLSWVRKGNTEKDELIFIAHFTPNVRSNYRIGVPRPGYYREIFNTDDLKYGGTNLLNIDLIESYPIPKHGKIHSAPLTLPPLGLIVLKYERPFDWW</sequence>
<accession>A0ABX7I2T9</accession>
<dbReference type="SUPFAM" id="SSF81296">
    <property type="entry name" value="E set domains"/>
    <property type="match status" value="1"/>
</dbReference>
<dbReference type="SUPFAM" id="SSF51445">
    <property type="entry name" value="(Trans)glycosidases"/>
    <property type="match status" value="1"/>
</dbReference>
<dbReference type="NCBIfam" id="TIGR01515">
    <property type="entry name" value="branching_enzym"/>
    <property type="match status" value="1"/>
</dbReference>
<evidence type="ECO:0000256" key="2">
    <source>
        <dbReference type="ARBA" id="ARBA00002953"/>
    </source>
</evidence>
<dbReference type="PANTHER" id="PTHR43651">
    <property type="entry name" value="1,4-ALPHA-GLUCAN-BRANCHING ENZYME"/>
    <property type="match status" value="1"/>
</dbReference>
<dbReference type="InterPro" id="IPR013780">
    <property type="entry name" value="Glyco_hydro_b"/>
</dbReference>
<evidence type="ECO:0000256" key="9">
    <source>
        <dbReference type="ARBA" id="ARBA00023277"/>
    </source>
</evidence>
<dbReference type="PANTHER" id="PTHR43651:SF3">
    <property type="entry name" value="1,4-ALPHA-GLUCAN-BRANCHING ENZYME"/>
    <property type="match status" value="1"/>
</dbReference>
<evidence type="ECO:0000313" key="12">
    <source>
        <dbReference type="EMBL" id="QRQ99552.1"/>
    </source>
</evidence>
<organism evidence="12 13">
    <name type="scientific">Dyadobacter sandarakinus</name>
    <dbReference type="NCBI Taxonomy" id="2747268"/>
    <lineage>
        <taxon>Bacteria</taxon>
        <taxon>Pseudomonadati</taxon>
        <taxon>Bacteroidota</taxon>
        <taxon>Cytophagia</taxon>
        <taxon>Cytophagales</taxon>
        <taxon>Spirosomataceae</taxon>
        <taxon>Dyadobacter</taxon>
    </lineage>
</organism>
<proteinExistence type="inferred from homology"/>
<dbReference type="GO" id="GO:0003844">
    <property type="term" value="F:1,4-alpha-glucan branching enzyme activity"/>
    <property type="evidence" value="ECO:0007669"/>
    <property type="project" value="UniProtKB-EC"/>
</dbReference>
<evidence type="ECO:0000256" key="3">
    <source>
        <dbReference type="ARBA" id="ARBA00004964"/>
    </source>
</evidence>
<evidence type="ECO:0000256" key="5">
    <source>
        <dbReference type="ARBA" id="ARBA00022600"/>
    </source>
</evidence>
<evidence type="ECO:0000313" key="13">
    <source>
        <dbReference type="Proteomes" id="UP000612680"/>
    </source>
</evidence>
<dbReference type="InterPro" id="IPR017853">
    <property type="entry name" value="GH"/>
</dbReference>
<keyword evidence="5 10" id="KW-0321">Glycogen metabolism</keyword>
<dbReference type="InterPro" id="IPR006407">
    <property type="entry name" value="GlgB"/>
</dbReference>
<evidence type="ECO:0000259" key="11">
    <source>
        <dbReference type="SMART" id="SM00642"/>
    </source>
</evidence>
<dbReference type="InterPro" id="IPR037439">
    <property type="entry name" value="Branching_enzy"/>
</dbReference>
<dbReference type="NCBIfam" id="NF008967">
    <property type="entry name" value="PRK12313.1"/>
    <property type="match status" value="1"/>
</dbReference>
<dbReference type="Pfam" id="PF00128">
    <property type="entry name" value="Alpha-amylase"/>
    <property type="match status" value="1"/>
</dbReference>
<keyword evidence="8 10" id="KW-0320">Glycogen biosynthesis</keyword>
<dbReference type="InterPro" id="IPR006047">
    <property type="entry name" value="GH13_cat_dom"/>
</dbReference>
<evidence type="ECO:0000256" key="6">
    <source>
        <dbReference type="ARBA" id="ARBA00022676"/>
    </source>
</evidence>
<evidence type="ECO:0000256" key="7">
    <source>
        <dbReference type="ARBA" id="ARBA00022679"/>
    </source>
</evidence>
<dbReference type="InterPro" id="IPR006048">
    <property type="entry name" value="A-amylase/branching_C"/>
</dbReference>
<comment type="pathway">
    <text evidence="3 10">Glycan biosynthesis; glycogen biosynthesis.</text>
</comment>
<keyword evidence="6 10" id="KW-0328">Glycosyltransferase</keyword>
<evidence type="ECO:0000256" key="10">
    <source>
        <dbReference type="HAMAP-Rule" id="MF_00685"/>
    </source>
</evidence>
<dbReference type="Pfam" id="PF02922">
    <property type="entry name" value="CBM_48"/>
    <property type="match status" value="1"/>
</dbReference>
<evidence type="ECO:0000256" key="4">
    <source>
        <dbReference type="ARBA" id="ARBA00009000"/>
    </source>
</evidence>
<dbReference type="InterPro" id="IPR013783">
    <property type="entry name" value="Ig-like_fold"/>
</dbReference>
<dbReference type="InterPro" id="IPR014756">
    <property type="entry name" value="Ig_E-set"/>
</dbReference>
<dbReference type="SUPFAM" id="SSF51011">
    <property type="entry name" value="Glycosyl hydrolase domain"/>
    <property type="match status" value="1"/>
</dbReference>
<comment type="catalytic activity">
    <reaction evidence="1 10">
        <text>Transfers a segment of a (1-&gt;4)-alpha-D-glucan chain to a primary hydroxy group in a similar glucan chain.</text>
        <dbReference type="EC" id="2.4.1.18"/>
    </reaction>
</comment>
<dbReference type="InterPro" id="IPR004193">
    <property type="entry name" value="Glyco_hydro_13_N"/>
</dbReference>
<dbReference type="CDD" id="cd02855">
    <property type="entry name" value="E_set_GBE_prok_N"/>
    <property type="match status" value="1"/>
</dbReference>
<dbReference type="EMBL" id="CP056775">
    <property type="protein sequence ID" value="QRQ99552.1"/>
    <property type="molecule type" value="Genomic_DNA"/>
</dbReference>
<dbReference type="Pfam" id="PF02806">
    <property type="entry name" value="Alpha-amylase_C"/>
    <property type="match status" value="1"/>
</dbReference>
<dbReference type="RefSeq" id="WP_204660313.1">
    <property type="nucleotide sequence ID" value="NZ_CP056775.1"/>
</dbReference>
<comment type="function">
    <text evidence="2 10">Catalyzes the formation of the alpha-1,6-glucosidic linkages in glycogen by scission of a 1,4-alpha-linked oligosaccharide from growing alpha-1,4-glucan chains and the subsequent attachment of the oligosaccharide to the alpha-1,6 position.</text>
</comment>
<dbReference type="CDD" id="cd11322">
    <property type="entry name" value="AmyAc_Glg_BE"/>
    <property type="match status" value="1"/>
</dbReference>
<dbReference type="EC" id="2.4.1.18" evidence="10"/>
<evidence type="ECO:0000256" key="1">
    <source>
        <dbReference type="ARBA" id="ARBA00000826"/>
    </source>
</evidence>
<feature type="domain" description="Glycosyl hydrolase family 13 catalytic" evidence="11">
    <location>
        <begin position="163"/>
        <end position="611"/>
    </location>
</feature>